<reference evidence="1 2" key="1">
    <citation type="submission" date="2020-03" db="EMBL/GenBank/DDBJ databases">
        <title>The genome sequence of Microvirga sp. c23x22.</title>
        <authorList>
            <person name="Zhang X."/>
        </authorList>
    </citation>
    <scope>NUCLEOTIDE SEQUENCE [LARGE SCALE GENOMIC DNA]</scope>
    <source>
        <strain evidence="2">c23x22</strain>
    </source>
</reference>
<organism evidence="1 2">
    <name type="scientific">Microvirga terricola</name>
    <dbReference type="NCBI Taxonomy" id="2719797"/>
    <lineage>
        <taxon>Bacteria</taxon>
        <taxon>Pseudomonadati</taxon>
        <taxon>Pseudomonadota</taxon>
        <taxon>Alphaproteobacteria</taxon>
        <taxon>Hyphomicrobiales</taxon>
        <taxon>Methylobacteriaceae</taxon>
        <taxon>Microvirga</taxon>
    </lineage>
</organism>
<evidence type="ECO:0000313" key="2">
    <source>
        <dbReference type="Proteomes" id="UP000707352"/>
    </source>
</evidence>
<protein>
    <submittedName>
        <fullName evidence="1">Uncharacterized protein</fullName>
    </submittedName>
</protein>
<keyword evidence="2" id="KW-1185">Reference proteome</keyword>
<dbReference type="EMBL" id="JAATJS010000002">
    <property type="protein sequence ID" value="NIX76356.1"/>
    <property type="molecule type" value="Genomic_DNA"/>
</dbReference>
<proteinExistence type="predicted"/>
<accession>A0ABX0VBB6</accession>
<comment type="caution">
    <text evidence="1">The sequence shown here is derived from an EMBL/GenBank/DDBJ whole genome shotgun (WGS) entry which is preliminary data.</text>
</comment>
<dbReference type="Proteomes" id="UP000707352">
    <property type="component" value="Unassembled WGS sequence"/>
</dbReference>
<name>A0ABX0VBB6_9HYPH</name>
<sequence length="82" mass="8969">MVAVGFAISSQSHHPSFRRQVGKVGERGLDDLMPPTCLGALQNGQRTCSGFEDFRAAFVHGLGLLRVLPRHFNAGFAAHRCY</sequence>
<dbReference type="RefSeq" id="WP_167672242.1">
    <property type="nucleotide sequence ID" value="NZ_JAATJS010000002.1"/>
</dbReference>
<evidence type="ECO:0000313" key="1">
    <source>
        <dbReference type="EMBL" id="NIX76356.1"/>
    </source>
</evidence>
<gene>
    <name evidence="1" type="ORF">HB375_06960</name>
</gene>